<name>A0ABP9G0R4_9MICC</name>
<dbReference type="Proteomes" id="UP001500368">
    <property type="component" value="Unassembled WGS sequence"/>
</dbReference>
<gene>
    <name evidence="1" type="ORF">GCM10025790_20850</name>
</gene>
<proteinExistence type="predicted"/>
<dbReference type="RefSeq" id="WP_345477944.1">
    <property type="nucleotide sequence ID" value="NZ_BAABLW010000007.1"/>
</dbReference>
<evidence type="ECO:0000313" key="2">
    <source>
        <dbReference type="Proteomes" id="UP001500368"/>
    </source>
</evidence>
<reference evidence="2" key="1">
    <citation type="journal article" date="2019" name="Int. J. Syst. Evol. Microbiol.">
        <title>The Global Catalogue of Microorganisms (GCM) 10K type strain sequencing project: providing services to taxonomists for standard genome sequencing and annotation.</title>
        <authorList>
            <consortium name="The Broad Institute Genomics Platform"/>
            <consortium name="The Broad Institute Genome Sequencing Center for Infectious Disease"/>
            <person name="Wu L."/>
            <person name="Ma J."/>
        </authorList>
    </citation>
    <scope>NUCLEOTIDE SEQUENCE [LARGE SCALE GENOMIC DNA]</scope>
    <source>
        <strain evidence="2">JCM 19129</strain>
    </source>
</reference>
<sequence>MAEQIRAQNFILPVTGNGIDNTTWFGHVIEPVPGELWAWVADIVGVKAEPAGPSDRYAVAFWSINGIRGGTGWPRWGGASEPVEITDQSRDGVMSCAIRVPETAQYGAPVTSIQPAIRPELLTGHLIIRNLVIHRIPEGATP</sequence>
<accession>A0ABP9G0R4</accession>
<organism evidence="1 2">
    <name type="scientific">Nesterenkonia rhizosphaerae</name>
    <dbReference type="NCBI Taxonomy" id="1348272"/>
    <lineage>
        <taxon>Bacteria</taxon>
        <taxon>Bacillati</taxon>
        <taxon>Actinomycetota</taxon>
        <taxon>Actinomycetes</taxon>
        <taxon>Micrococcales</taxon>
        <taxon>Micrococcaceae</taxon>
        <taxon>Nesterenkonia</taxon>
    </lineage>
</organism>
<protein>
    <submittedName>
        <fullName evidence="1">Uncharacterized protein</fullName>
    </submittedName>
</protein>
<dbReference type="EMBL" id="BAABLW010000007">
    <property type="protein sequence ID" value="GAA4923546.1"/>
    <property type="molecule type" value="Genomic_DNA"/>
</dbReference>
<keyword evidence="2" id="KW-1185">Reference proteome</keyword>
<evidence type="ECO:0000313" key="1">
    <source>
        <dbReference type="EMBL" id="GAA4923546.1"/>
    </source>
</evidence>
<comment type="caution">
    <text evidence="1">The sequence shown here is derived from an EMBL/GenBank/DDBJ whole genome shotgun (WGS) entry which is preliminary data.</text>
</comment>